<proteinExistence type="predicted"/>
<keyword evidence="2" id="KW-1185">Reference proteome</keyword>
<dbReference type="EMBL" id="CM045761">
    <property type="protein sequence ID" value="KAI8014938.1"/>
    <property type="molecule type" value="Genomic_DNA"/>
</dbReference>
<comment type="caution">
    <text evidence="1">The sequence shown here is derived from an EMBL/GenBank/DDBJ whole genome shotgun (WGS) entry which is preliminary data.</text>
</comment>
<protein>
    <submittedName>
        <fullName evidence="1">Uncharacterized protein</fullName>
    </submittedName>
</protein>
<sequence>MEDALSRRRWGRKKLIVDSGAIPKSRIVKKWCMNGLGSVGVAKVQDFSIFIIKGGRRLSANAYLALELVQVQESASPQKKVGESCWCLVAATIRLYRT</sequence>
<organism evidence="1 2">
    <name type="scientific">Camellia lanceoleosa</name>
    <dbReference type="NCBI Taxonomy" id="1840588"/>
    <lineage>
        <taxon>Eukaryota</taxon>
        <taxon>Viridiplantae</taxon>
        <taxon>Streptophyta</taxon>
        <taxon>Embryophyta</taxon>
        <taxon>Tracheophyta</taxon>
        <taxon>Spermatophyta</taxon>
        <taxon>Magnoliopsida</taxon>
        <taxon>eudicotyledons</taxon>
        <taxon>Gunneridae</taxon>
        <taxon>Pentapetalae</taxon>
        <taxon>asterids</taxon>
        <taxon>Ericales</taxon>
        <taxon>Theaceae</taxon>
        <taxon>Camellia</taxon>
    </lineage>
</organism>
<accession>A0ACC0HQG0</accession>
<gene>
    <name evidence="1" type="ORF">LOK49_LG05G01806</name>
</gene>
<name>A0ACC0HQG0_9ERIC</name>
<evidence type="ECO:0000313" key="1">
    <source>
        <dbReference type="EMBL" id="KAI8014938.1"/>
    </source>
</evidence>
<dbReference type="Proteomes" id="UP001060215">
    <property type="component" value="Chromosome 4"/>
</dbReference>
<evidence type="ECO:0000313" key="2">
    <source>
        <dbReference type="Proteomes" id="UP001060215"/>
    </source>
</evidence>
<reference evidence="1 2" key="1">
    <citation type="journal article" date="2022" name="Plant J.">
        <title>Chromosome-level genome of Camellia lanceoleosa provides a valuable resource for understanding genome evolution and self-incompatibility.</title>
        <authorList>
            <person name="Gong W."/>
            <person name="Xiao S."/>
            <person name="Wang L."/>
            <person name="Liao Z."/>
            <person name="Chang Y."/>
            <person name="Mo W."/>
            <person name="Hu G."/>
            <person name="Li W."/>
            <person name="Zhao G."/>
            <person name="Zhu H."/>
            <person name="Hu X."/>
            <person name="Ji K."/>
            <person name="Xiang X."/>
            <person name="Song Q."/>
            <person name="Yuan D."/>
            <person name="Jin S."/>
            <person name="Zhang L."/>
        </authorList>
    </citation>
    <scope>NUCLEOTIDE SEQUENCE [LARGE SCALE GENOMIC DNA]</scope>
    <source>
        <strain evidence="1">SQ_2022a</strain>
    </source>
</reference>